<dbReference type="PANTHER" id="PTHR46796">
    <property type="entry name" value="HTH-TYPE TRANSCRIPTIONAL ACTIVATOR RHAS-RELATED"/>
    <property type="match status" value="1"/>
</dbReference>
<evidence type="ECO:0000256" key="3">
    <source>
        <dbReference type="ARBA" id="ARBA00023163"/>
    </source>
</evidence>
<keyword evidence="6" id="KW-1185">Reference proteome</keyword>
<dbReference type="SMART" id="SM00342">
    <property type="entry name" value="HTH_ARAC"/>
    <property type="match status" value="1"/>
</dbReference>
<keyword evidence="3" id="KW-0804">Transcription</keyword>
<evidence type="ECO:0000313" key="5">
    <source>
        <dbReference type="EMBL" id="SNB59660.1"/>
    </source>
</evidence>
<dbReference type="Gene3D" id="1.10.10.60">
    <property type="entry name" value="Homeodomain-like"/>
    <property type="match status" value="1"/>
</dbReference>
<dbReference type="PROSITE" id="PS01124">
    <property type="entry name" value="HTH_ARAC_FAMILY_2"/>
    <property type="match status" value="1"/>
</dbReference>
<dbReference type="RefSeq" id="WP_088519097.1">
    <property type="nucleotide sequence ID" value="NZ_FYDG01000001.1"/>
</dbReference>
<name>A0A212QKA0_RHOAC</name>
<reference evidence="6" key="1">
    <citation type="submission" date="2017-06" db="EMBL/GenBank/DDBJ databases">
        <authorList>
            <person name="Varghese N."/>
            <person name="Submissions S."/>
        </authorList>
    </citation>
    <scope>NUCLEOTIDE SEQUENCE [LARGE SCALE GENOMIC DNA]</scope>
    <source>
        <strain evidence="6">DSM 137</strain>
    </source>
</reference>
<dbReference type="InterPro" id="IPR009057">
    <property type="entry name" value="Homeodomain-like_sf"/>
</dbReference>
<dbReference type="InterPro" id="IPR018060">
    <property type="entry name" value="HTH_AraC"/>
</dbReference>
<dbReference type="PROSITE" id="PS00041">
    <property type="entry name" value="HTH_ARAC_FAMILY_1"/>
    <property type="match status" value="1"/>
</dbReference>
<feature type="domain" description="HTH araC/xylS-type" evidence="4">
    <location>
        <begin position="220"/>
        <end position="317"/>
    </location>
</feature>
<accession>A0A212QKA0</accession>
<evidence type="ECO:0000256" key="1">
    <source>
        <dbReference type="ARBA" id="ARBA00023015"/>
    </source>
</evidence>
<dbReference type="GO" id="GO:0043565">
    <property type="term" value="F:sequence-specific DNA binding"/>
    <property type="evidence" value="ECO:0007669"/>
    <property type="project" value="InterPro"/>
</dbReference>
<dbReference type="OrthoDB" id="7285481at2"/>
<dbReference type="Pfam" id="PF12833">
    <property type="entry name" value="HTH_18"/>
    <property type="match status" value="1"/>
</dbReference>
<dbReference type="InterPro" id="IPR018062">
    <property type="entry name" value="HTH_AraC-typ_CS"/>
</dbReference>
<dbReference type="Proteomes" id="UP000198418">
    <property type="component" value="Unassembled WGS sequence"/>
</dbReference>
<dbReference type="SUPFAM" id="SSF46689">
    <property type="entry name" value="Homeodomain-like"/>
    <property type="match status" value="1"/>
</dbReference>
<evidence type="ECO:0000259" key="4">
    <source>
        <dbReference type="PROSITE" id="PS01124"/>
    </source>
</evidence>
<organism evidence="5 6">
    <name type="scientific">Rhodoblastus acidophilus</name>
    <name type="common">Rhodopseudomonas acidophila</name>
    <dbReference type="NCBI Taxonomy" id="1074"/>
    <lineage>
        <taxon>Bacteria</taxon>
        <taxon>Pseudomonadati</taxon>
        <taxon>Pseudomonadota</taxon>
        <taxon>Alphaproteobacteria</taxon>
        <taxon>Hyphomicrobiales</taxon>
        <taxon>Rhodoblastaceae</taxon>
        <taxon>Rhodoblastus</taxon>
    </lineage>
</organism>
<proteinExistence type="predicted"/>
<protein>
    <submittedName>
        <fullName evidence="5">Transcriptional regulator, AraC family</fullName>
    </submittedName>
</protein>
<dbReference type="AlphaFoldDB" id="A0A212QKA0"/>
<sequence length="324" mass="35166">MLLAQADQTAALFRADSEDVDHQAELLRGWNQSYAQVSAGRFFGSVTEVALGPARIFSEHTGQALMQSGLLPDDLLALGLPLSLPGPAVFCGMQDDFDALHVFSGGSGFEFLSPGAMTMAGLVVPRAALMDLLSESEQAVLRERFGSARLARVEADAASGARDFVRGVLDIAETAPQVLENRPIMDALAKGLLSNVAALISAYAANPRETTPARRWAIVAQARDFALSRPDEPTSIAELCRETGVSRRTLQNCFQEVLGMSPAHFLRAVRMNGVRRMLRGAASVTEAAAHWGFWHFGHFARDYAALFGELPSQTHRRLNPRRPH</sequence>
<keyword evidence="2" id="KW-0238">DNA-binding</keyword>
<keyword evidence="1" id="KW-0805">Transcription regulation</keyword>
<evidence type="ECO:0000313" key="6">
    <source>
        <dbReference type="Proteomes" id="UP000198418"/>
    </source>
</evidence>
<gene>
    <name evidence="5" type="ORF">SAMN06265338_101649</name>
</gene>
<evidence type="ECO:0000256" key="2">
    <source>
        <dbReference type="ARBA" id="ARBA00023125"/>
    </source>
</evidence>
<dbReference type="InterPro" id="IPR050204">
    <property type="entry name" value="AraC_XylS_family_regulators"/>
</dbReference>
<dbReference type="GO" id="GO:0003700">
    <property type="term" value="F:DNA-binding transcription factor activity"/>
    <property type="evidence" value="ECO:0007669"/>
    <property type="project" value="InterPro"/>
</dbReference>
<dbReference type="PANTHER" id="PTHR46796:SF12">
    <property type="entry name" value="HTH-TYPE DNA-BINDING TRANSCRIPTIONAL ACTIVATOR EUTR"/>
    <property type="match status" value="1"/>
</dbReference>
<dbReference type="EMBL" id="FYDG01000001">
    <property type="protein sequence ID" value="SNB59660.1"/>
    <property type="molecule type" value="Genomic_DNA"/>
</dbReference>